<dbReference type="Proteomes" id="UP000256763">
    <property type="component" value="Unassembled WGS sequence"/>
</dbReference>
<evidence type="ECO:0000313" key="1">
    <source>
        <dbReference type="EMBL" id="RFA34372.1"/>
    </source>
</evidence>
<sequence length="186" mass="21857">MGQIRFLTFLLGLFFTAGAAATGFRGFEWGTTEDEILEEMGEPLQRRGDCLIYQDRIIERQVRVLYCLDDGNALYRGAYVFQDTHPMPYNKHVEDYEQLLPMLSERHGEATRNEVIWRLPALRINKPYWGHRIASRDLELRATWAPPATQVEMVLQGGDFNKITHYIEYKSLESMEQRRQQDRELL</sequence>
<proteinExistence type="predicted"/>
<keyword evidence="2" id="KW-1185">Reference proteome</keyword>
<reference evidence="2" key="1">
    <citation type="submission" date="2017-05" db="EMBL/GenBank/DDBJ databases">
        <authorList>
            <person name="Sharma S."/>
            <person name="Sidhu C."/>
            <person name="Pinnaka A.K."/>
        </authorList>
    </citation>
    <scope>NUCLEOTIDE SEQUENCE [LARGE SCALE GENOMIC DNA]</scope>
    <source>
        <strain evidence="2">AK93</strain>
    </source>
</reference>
<dbReference type="EMBL" id="NFZW01000016">
    <property type="protein sequence ID" value="RFA34372.1"/>
    <property type="molecule type" value="Genomic_DNA"/>
</dbReference>
<dbReference type="RefSeq" id="WP_116302963.1">
    <property type="nucleotide sequence ID" value="NZ_NFZV01000016.1"/>
</dbReference>
<evidence type="ECO:0000313" key="2">
    <source>
        <dbReference type="Proteomes" id="UP000256763"/>
    </source>
</evidence>
<organism evidence="1 2">
    <name type="scientific">Alkalilimnicola ehrlichii</name>
    <dbReference type="NCBI Taxonomy" id="351052"/>
    <lineage>
        <taxon>Bacteria</taxon>
        <taxon>Pseudomonadati</taxon>
        <taxon>Pseudomonadota</taxon>
        <taxon>Gammaproteobacteria</taxon>
        <taxon>Chromatiales</taxon>
        <taxon>Ectothiorhodospiraceae</taxon>
        <taxon>Alkalilimnicola</taxon>
    </lineage>
</organism>
<dbReference type="AlphaFoldDB" id="A0A3E0WN36"/>
<name>A0A3E0WN36_9GAMM</name>
<comment type="caution">
    <text evidence="1">The sequence shown here is derived from an EMBL/GenBank/DDBJ whole genome shotgun (WGS) entry which is preliminary data.</text>
</comment>
<gene>
    <name evidence="1" type="ORF">CAL65_15110</name>
</gene>
<protein>
    <submittedName>
        <fullName evidence="1">Uncharacterized protein</fullName>
    </submittedName>
</protein>
<accession>A0A3E0WN36</accession>